<name>A0A0D0BDN6_9AGAM</name>
<dbReference type="InParanoid" id="A0A0D0BDN6"/>
<keyword evidence="3" id="KW-1185">Reference proteome</keyword>
<gene>
    <name evidence="2" type="ORF">CY34DRAFT_798788</name>
</gene>
<feature type="compositionally biased region" description="Acidic residues" evidence="1">
    <location>
        <begin position="84"/>
        <end position="99"/>
    </location>
</feature>
<organism evidence="2 3">
    <name type="scientific">Suillus luteus UH-Slu-Lm8-n1</name>
    <dbReference type="NCBI Taxonomy" id="930992"/>
    <lineage>
        <taxon>Eukaryota</taxon>
        <taxon>Fungi</taxon>
        <taxon>Dikarya</taxon>
        <taxon>Basidiomycota</taxon>
        <taxon>Agaricomycotina</taxon>
        <taxon>Agaricomycetes</taxon>
        <taxon>Agaricomycetidae</taxon>
        <taxon>Boletales</taxon>
        <taxon>Suillineae</taxon>
        <taxon>Suillaceae</taxon>
        <taxon>Suillus</taxon>
    </lineage>
</organism>
<protein>
    <submittedName>
        <fullName evidence="2">Uncharacterized protein</fullName>
    </submittedName>
</protein>
<dbReference type="HOGENOM" id="CLU_2238362_0_0_1"/>
<proteinExistence type="predicted"/>
<reference evidence="2 3" key="1">
    <citation type="submission" date="2014-04" db="EMBL/GenBank/DDBJ databases">
        <authorList>
            <consortium name="DOE Joint Genome Institute"/>
            <person name="Kuo A."/>
            <person name="Ruytinx J."/>
            <person name="Rineau F."/>
            <person name="Colpaert J."/>
            <person name="Kohler A."/>
            <person name="Nagy L.G."/>
            <person name="Floudas D."/>
            <person name="Copeland A."/>
            <person name="Barry K.W."/>
            <person name="Cichocki N."/>
            <person name="Veneault-Fourrey C."/>
            <person name="LaButti K."/>
            <person name="Lindquist E.A."/>
            <person name="Lipzen A."/>
            <person name="Lundell T."/>
            <person name="Morin E."/>
            <person name="Murat C."/>
            <person name="Sun H."/>
            <person name="Tunlid A."/>
            <person name="Henrissat B."/>
            <person name="Grigoriev I.V."/>
            <person name="Hibbett D.S."/>
            <person name="Martin F."/>
            <person name="Nordberg H.P."/>
            <person name="Cantor M.N."/>
            <person name="Hua S.X."/>
        </authorList>
    </citation>
    <scope>NUCLEOTIDE SEQUENCE [LARGE SCALE GENOMIC DNA]</scope>
    <source>
        <strain evidence="2 3">UH-Slu-Lm8-n1</strain>
    </source>
</reference>
<dbReference type="AlphaFoldDB" id="A0A0D0BDN6"/>
<accession>A0A0D0BDN6</accession>
<evidence type="ECO:0000313" key="2">
    <source>
        <dbReference type="EMBL" id="KIK47919.1"/>
    </source>
</evidence>
<evidence type="ECO:0000313" key="3">
    <source>
        <dbReference type="Proteomes" id="UP000054485"/>
    </source>
</evidence>
<dbReference type="Proteomes" id="UP000054485">
    <property type="component" value="Unassembled WGS sequence"/>
</dbReference>
<feature type="region of interest" description="Disordered" evidence="1">
    <location>
        <begin position="62"/>
        <end position="105"/>
    </location>
</feature>
<dbReference type="OrthoDB" id="2615638at2759"/>
<dbReference type="EMBL" id="KN835142">
    <property type="protein sequence ID" value="KIK47919.1"/>
    <property type="molecule type" value="Genomic_DNA"/>
</dbReference>
<evidence type="ECO:0000256" key="1">
    <source>
        <dbReference type="SAM" id="MobiDB-lite"/>
    </source>
</evidence>
<reference evidence="3" key="2">
    <citation type="submission" date="2015-01" db="EMBL/GenBank/DDBJ databases">
        <title>Evolutionary Origins and Diversification of the Mycorrhizal Mutualists.</title>
        <authorList>
            <consortium name="DOE Joint Genome Institute"/>
            <consortium name="Mycorrhizal Genomics Consortium"/>
            <person name="Kohler A."/>
            <person name="Kuo A."/>
            <person name="Nagy L.G."/>
            <person name="Floudas D."/>
            <person name="Copeland A."/>
            <person name="Barry K.W."/>
            <person name="Cichocki N."/>
            <person name="Veneault-Fourrey C."/>
            <person name="LaButti K."/>
            <person name="Lindquist E.A."/>
            <person name="Lipzen A."/>
            <person name="Lundell T."/>
            <person name="Morin E."/>
            <person name="Murat C."/>
            <person name="Riley R."/>
            <person name="Ohm R."/>
            <person name="Sun H."/>
            <person name="Tunlid A."/>
            <person name="Henrissat B."/>
            <person name="Grigoriev I.V."/>
            <person name="Hibbett D.S."/>
            <person name="Martin F."/>
        </authorList>
    </citation>
    <scope>NUCLEOTIDE SEQUENCE [LARGE SCALE GENOMIC DNA]</scope>
    <source>
        <strain evidence="3">UH-Slu-Lm8-n1</strain>
    </source>
</reference>
<sequence>MASSRKLVPKWSAPRRVVSRISNSYTLTSLEGFPINGLFHARRLRRFIPRNGTTLAALQEALQDRSTEEREDEAWDTQSKIGTEVEDDLESEEEDMEGEMSEKQI</sequence>